<dbReference type="Pfam" id="PF04818">
    <property type="entry name" value="CID"/>
    <property type="match status" value="1"/>
</dbReference>
<name>U4UQ19_DENPD</name>
<feature type="region of interest" description="Disordered" evidence="2">
    <location>
        <begin position="761"/>
        <end position="841"/>
    </location>
</feature>
<evidence type="ECO:0000259" key="4">
    <source>
        <dbReference type="PROSITE" id="PS51391"/>
    </source>
</evidence>
<feature type="region of interest" description="Disordered" evidence="2">
    <location>
        <begin position="1071"/>
        <end position="1121"/>
    </location>
</feature>
<feature type="region of interest" description="Disordered" evidence="2">
    <location>
        <begin position="1584"/>
        <end position="1608"/>
    </location>
</feature>
<dbReference type="InterPro" id="IPR045154">
    <property type="entry name" value="PCF11-like"/>
</dbReference>
<feature type="region of interest" description="Disordered" evidence="2">
    <location>
        <begin position="1493"/>
        <end position="1515"/>
    </location>
</feature>
<feature type="region of interest" description="Disordered" evidence="2">
    <location>
        <begin position="1445"/>
        <end position="1464"/>
    </location>
</feature>
<dbReference type="GO" id="GO:0043130">
    <property type="term" value="F:ubiquitin binding"/>
    <property type="evidence" value="ECO:0007669"/>
    <property type="project" value="InterPro"/>
</dbReference>
<dbReference type="InterPro" id="IPR002014">
    <property type="entry name" value="VHS_dom"/>
</dbReference>
<evidence type="ECO:0000256" key="1">
    <source>
        <dbReference type="SAM" id="Coils"/>
    </source>
</evidence>
<feature type="region of interest" description="Disordered" evidence="2">
    <location>
        <begin position="1669"/>
        <end position="1689"/>
    </location>
</feature>
<evidence type="ECO:0000313" key="6">
    <source>
        <dbReference type="Proteomes" id="UP000030742"/>
    </source>
</evidence>
<sequence>MTTPEEIKTEYTSSLADLTFNSKPLINVLTMLAEENLPNAKTIVEAIEEHLYKVATDVKLPILYLIDCIVKNVGETYTGLFSQNIVSTFCTVFKKALLSKVDEKTRLEMFKLRQTWNDVFPQMKLYAIDVQIHQIDPAWPVTAQPTNSIHLNPKFLKTTPATTKSKVAAASPIEVVTPTAPVLPTKPVSADLDKETRLMQEQLMQKQKELLELQRKTLELEVLQTQVKLQEQMKAGGVPSVATNILLKPEVAKQFLPDAVGKPRPTDMINSLVQKPHTNQLKINPVNSALAAARPIRDPRLLRQQQDKQTLDNLSQQTTGSAGMLPNSTVLDTNKHITNKVGVRNFSKDPRLSSRNDKKNRNASKTRDDSSLIRDSDPSQKVDKNSRADFDKSINDSRFTSSSNSNLSSASSNNLHPMSKNKRVPGKNRKRDKPETKRNHDFDTTTFPNKREKVSPKEEEKRSSDSKQTSSTFKNVKGKSRNYVRRNLVDSPPVQQDDDDLTASSNQSDKNDKNSSAENLIVKQKSPEASTHVSPISSMDVDLRKSALTSTKKRSSETSEPPAKRKSFDVLFGSEDTDLRQLPMHADSERKATVIERPPTPPPPIISSKKDATVVQEMTSLAPKKSNFDAVRAKLANATNREKVMNKSFHKNKIQQTSTDKDLRPISLQISSEDEKAIRSGHMTSEQEKQFLNKFLSQIEQDKLRQAKKKDHEEALVDMSLQEISDEDFGSDSEDSPKASLSHRAIPFNDKDERLRMHMPGPMGQVQRADSVSSTSDNGSYMSKGDNRRTRFRGGSDWRGRGRVPLQGPQPRPPIRPWLHQQQHPRWGGSFPDDSSRSPIAISPSEDLEMTIVHEENKTLNIDGIPRDIRIYNETAIIFINYDDPREISFQSGARRVIFNNKETYLLMFGNDYTECTINNFPFRVKLGVPSREIFINDLGFECFFGGPPVHICVSSINMTVQLDGPLPQVKIGEVKRTDLVVGKINLIINATLMIPVFLDGKLQTFMVEGEPCTIKFVDALKRVLINDVPFNVEFGGLPKPCIIHGKKHFIRFSVLPKGIRPGFVRIKDMEGEEGSSPVRDETNIQPVLSGPLEAEPLRPDTSKLNQARGHQSPDNGRNSPGFFNNILQTGLGNLDVISNVLSQSLTPAPSTGGYQVELPGLEPSATPAVSSTSTINVPAPNPTLNINELFQKLVDSGFLTTQDNKQSDVAITNPPVFSVPQLTLPKEVASFVGNGKGKYSFAWFDNFDNDVPVQLEGVQKPYGFQDQTSSKPQKRNISTALKPVSFGRPETLKIRQGALYAKLYTGMQCSSCGMRFSPEASMWYSQHLDWHFRQNRKGKKNARVANSRKWYYSLADWKNYEELEDLEEREKNYFDQQQQVEVAEEAEEEVEIPSVTADPGTTDERCYVCRDVFEQFFNEEKEEWHLRNSVRIDEKTYHPICYEDHQKSSMDQSRTEDETPSKLIPGLEIVLDDDDEELPGTLDEVVSLMDDAEETVPEDAPSPVKDEEVKEDDDDDDVILNEVAPIKIVVDDDDDDEELPAEKNFSSQPVVIKKEKNLEYDDGFMDVGEIVSLQGVGQVKIKSEPVDDDMQPPSLNTDEHNLVEEDPIDLNVDNEEVSVSKPVRSRPELIASMDGNVELVATTPMPVPTTSSGGPKIKINISKPLPVITPKDISTGSSDSDVSKSIEVPMEEPEILRYKPALQNVPLKKMPPVKKGHEMMGLCSIM</sequence>
<feature type="compositionally biased region" description="Basic and acidic residues" evidence="2">
    <location>
        <begin position="1445"/>
        <end position="1461"/>
    </location>
</feature>
<accession>U4UQ19</accession>
<evidence type="ECO:0000256" key="2">
    <source>
        <dbReference type="SAM" id="MobiDB-lite"/>
    </source>
</evidence>
<dbReference type="GO" id="GO:0006369">
    <property type="term" value="P:termination of RNA polymerase II transcription"/>
    <property type="evidence" value="ECO:0007669"/>
    <property type="project" value="InterPro"/>
</dbReference>
<organism evidence="5 6">
    <name type="scientific">Dendroctonus ponderosae</name>
    <name type="common">Mountain pine beetle</name>
    <dbReference type="NCBI Taxonomy" id="77166"/>
    <lineage>
        <taxon>Eukaryota</taxon>
        <taxon>Metazoa</taxon>
        <taxon>Ecdysozoa</taxon>
        <taxon>Arthropoda</taxon>
        <taxon>Hexapoda</taxon>
        <taxon>Insecta</taxon>
        <taxon>Pterygota</taxon>
        <taxon>Neoptera</taxon>
        <taxon>Endopterygota</taxon>
        <taxon>Coleoptera</taxon>
        <taxon>Polyphaga</taxon>
        <taxon>Cucujiformia</taxon>
        <taxon>Curculionidae</taxon>
        <taxon>Scolytinae</taxon>
        <taxon>Dendroctonus</taxon>
    </lineage>
</organism>
<dbReference type="Pfam" id="PF21936">
    <property type="entry name" value="Pcf11_C"/>
    <property type="match status" value="1"/>
</dbReference>
<feature type="domain" description="CID" evidence="4">
    <location>
        <begin position="3"/>
        <end position="136"/>
    </location>
</feature>
<dbReference type="PROSITE" id="PS51391">
    <property type="entry name" value="CID"/>
    <property type="match status" value="1"/>
</dbReference>
<dbReference type="EMBL" id="KB632314">
    <property type="protein sequence ID" value="ERL92236.1"/>
    <property type="molecule type" value="Genomic_DNA"/>
</dbReference>
<dbReference type="PROSITE" id="PS50179">
    <property type="entry name" value="VHS"/>
    <property type="match status" value="1"/>
</dbReference>
<dbReference type="STRING" id="77166.U4UQ19"/>
<feature type="compositionally biased region" description="Acidic residues" evidence="2">
    <location>
        <begin position="724"/>
        <end position="734"/>
    </location>
</feature>
<feature type="compositionally biased region" description="Basic residues" evidence="2">
    <location>
        <begin position="419"/>
        <end position="431"/>
    </location>
</feature>
<dbReference type="InterPro" id="IPR047415">
    <property type="entry name" value="Pcf11_CID"/>
</dbReference>
<feature type="region of interest" description="Disordered" evidence="2">
    <location>
        <begin position="300"/>
        <end position="611"/>
    </location>
</feature>
<feature type="compositionally biased region" description="Polar residues" evidence="2">
    <location>
        <begin position="768"/>
        <end position="781"/>
    </location>
</feature>
<feature type="compositionally biased region" description="Basic and acidic residues" evidence="2">
    <location>
        <begin position="554"/>
        <end position="568"/>
    </location>
</feature>
<dbReference type="PANTHER" id="PTHR15921">
    <property type="entry name" value="PRE-MRNA CLEAVAGE COMPLEX II"/>
    <property type="match status" value="1"/>
</dbReference>
<feature type="region of interest" description="Disordered" evidence="2">
    <location>
        <begin position="722"/>
        <end position="741"/>
    </location>
</feature>
<feature type="compositionally biased region" description="Polar residues" evidence="2">
    <location>
        <begin position="311"/>
        <end position="332"/>
    </location>
</feature>
<dbReference type="GO" id="GO:0035091">
    <property type="term" value="F:phosphatidylinositol binding"/>
    <property type="evidence" value="ECO:0007669"/>
    <property type="project" value="InterPro"/>
</dbReference>
<dbReference type="InterPro" id="IPR048830">
    <property type="entry name" value="PCF11_helical"/>
</dbReference>
<dbReference type="Gene3D" id="1.25.40.90">
    <property type="match status" value="1"/>
</dbReference>
<dbReference type="InterPro" id="IPR006569">
    <property type="entry name" value="CID_dom"/>
</dbReference>
<keyword evidence="1" id="KW-0175">Coiled coil</keyword>
<feature type="region of interest" description="Disordered" evidence="2">
    <location>
        <begin position="642"/>
        <end position="665"/>
    </location>
</feature>
<dbReference type="PANTHER" id="PTHR15921:SF3">
    <property type="entry name" value="PRE-MRNA CLEAVAGE COMPLEX 2 PROTEIN PCF11"/>
    <property type="match status" value="1"/>
</dbReference>
<proteinExistence type="predicted"/>
<feature type="domain" description="VHS" evidence="3">
    <location>
        <begin position="26"/>
        <end position="126"/>
    </location>
</feature>
<reference evidence="5 6" key="1">
    <citation type="journal article" date="2013" name="Genome Biol.">
        <title>Draft genome of the mountain pine beetle, Dendroctonus ponderosae Hopkins, a major forest pest.</title>
        <authorList>
            <person name="Keeling C.I."/>
            <person name="Yuen M.M."/>
            <person name="Liao N.Y."/>
            <person name="Docking T.R."/>
            <person name="Chan S.K."/>
            <person name="Taylor G.A."/>
            <person name="Palmquist D.L."/>
            <person name="Jackman S.D."/>
            <person name="Nguyen A."/>
            <person name="Li M."/>
            <person name="Henderson H."/>
            <person name="Janes J.K."/>
            <person name="Zhao Y."/>
            <person name="Pandoh P."/>
            <person name="Moore R."/>
            <person name="Sperling F.A."/>
            <person name="Huber D.P."/>
            <person name="Birol I."/>
            <person name="Jones S.J."/>
            <person name="Bohlmann J."/>
        </authorList>
    </citation>
    <scope>NUCLEOTIDE SEQUENCE</scope>
</reference>
<dbReference type="GO" id="GO:0000993">
    <property type="term" value="F:RNA polymerase II complex binding"/>
    <property type="evidence" value="ECO:0007669"/>
    <property type="project" value="InterPro"/>
</dbReference>
<dbReference type="Proteomes" id="UP000030742">
    <property type="component" value="Unassembled WGS sequence"/>
</dbReference>
<dbReference type="GO" id="GO:0003729">
    <property type="term" value="F:mRNA binding"/>
    <property type="evidence" value="ECO:0007669"/>
    <property type="project" value="InterPro"/>
</dbReference>
<feature type="compositionally biased region" description="Polar residues" evidence="2">
    <location>
        <begin position="1103"/>
        <end position="1121"/>
    </location>
</feature>
<feature type="compositionally biased region" description="Low complexity" evidence="2">
    <location>
        <begin position="1673"/>
        <end position="1686"/>
    </location>
</feature>
<evidence type="ECO:0008006" key="7">
    <source>
        <dbReference type="Google" id="ProtNLM"/>
    </source>
</evidence>
<feature type="compositionally biased region" description="Basic and acidic residues" evidence="2">
    <location>
        <begin position="346"/>
        <end position="395"/>
    </location>
</feature>
<evidence type="ECO:0000313" key="5">
    <source>
        <dbReference type="EMBL" id="ERL92236.1"/>
    </source>
</evidence>
<dbReference type="SMART" id="SM00582">
    <property type="entry name" value="RPR"/>
    <property type="match status" value="1"/>
</dbReference>
<dbReference type="InterPro" id="IPR054127">
    <property type="entry name" value="Pcf11_C"/>
</dbReference>
<feature type="compositionally biased region" description="Polar residues" evidence="2">
    <location>
        <begin position="527"/>
        <end position="537"/>
    </location>
</feature>
<dbReference type="GO" id="GO:0005849">
    <property type="term" value="C:mRNA cleavage factor complex"/>
    <property type="evidence" value="ECO:0007669"/>
    <property type="project" value="TreeGrafter"/>
</dbReference>
<dbReference type="CDD" id="cd16982">
    <property type="entry name" value="CID_Pcf11"/>
    <property type="match status" value="1"/>
</dbReference>
<dbReference type="OrthoDB" id="343582at2759"/>
<dbReference type="GO" id="GO:0031124">
    <property type="term" value="P:mRNA 3'-end processing"/>
    <property type="evidence" value="ECO:0007669"/>
    <property type="project" value="InterPro"/>
</dbReference>
<protein>
    <recommendedName>
        <fullName evidence="7">CID domain-containing protein</fullName>
    </recommendedName>
</protein>
<dbReference type="InterPro" id="IPR008942">
    <property type="entry name" value="ENTH_VHS"/>
</dbReference>
<feature type="compositionally biased region" description="Low complexity" evidence="2">
    <location>
        <begin position="396"/>
        <end position="414"/>
    </location>
</feature>
<feature type="compositionally biased region" description="Basic and acidic residues" evidence="2">
    <location>
        <begin position="432"/>
        <end position="465"/>
    </location>
</feature>
<dbReference type="GO" id="GO:0005737">
    <property type="term" value="C:cytoplasm"/>
    <property type="evidence" value="ECO:0007669"/>
    <property type="project" value="TreeGrafter"/>
</dbReference>
<dbReference type="SUPFAM" id="SSF48464">
    <property type="entry name" value="ENTH/VHS domain"/>
    <property type="match status" value="1"/>
</dbReference>
<gene>
    <name evidence="5" type="ORF">D910_09553</name>
</gene>
<feature type="compositionally biased region" description="Basic and acidic residues" evidence="2">
    <location>
        <begin position="300"/>
        <end position="310"/>
    </location>
</feature>
<feature type="compositionally biased region" description="Basic and acidic residues" evidence="2">
    <location>
        <begin position="785"/>
        <end position="800"/>
    </location>
</feature>
<dbReference type="Pfam" id="PF20845">
    <property type="entry name" value="Pcf11_helical"/>
    <property type="match status" value="1"/>
</dbReference>
<feature type="coiled-coil region" evidence="1">
    <location>
        <begin position="196"/>
        <end position="233"/>
    </location>
</feature>
<evidence type="ECO:0000259" key="3">
    <source>
        <dbReference type="PROSITE" id="PS50179"/>
    </source>
</evidence>